<dbReference type="Proteomes" id="UP001220530">
    <property type="component" value="Chromosome"/>
</dbReference>
<dbReference type="Pfam" id="PF04909">
    <property type="entry name" value="Amidohydro_2"/>
    <property type="match status" value="1"/>
</dbReference>
<evidence type="ECO:0000313" key="3">
    <source>
        <dbReference type="EMBL" id="WDR03487.1"/>
    </source>
</evidence>
<sequence>MDDQTWRDGYALLDATELHFELQTPYWHLDAASDLAADFPQTTIALNHCGLPADRSEEGLLAWRRALEMLARNENVRIKLSGLGVSPGVWPQAQNIEIIQTAIGIFGPRRAMFASNFPVDGLCVDMNTMFTTYKIGVADMTEADIRALFCDNSAALYRLRA</sequence>
<dbReference type="EMBL" id="CP118246">
    <property type="protein sequence ID" value="WDR03487.1"/>
    <property type="molecule type" value="Genomic_DNA"/>
</dbReference>
<protein>
    <submittedName>
        <fullName evidence="3">Amidohydrolase family protein</fullName>
    </submittedName>
</protein>
<proteinExistence type="inferred from homology"/>
<feature type="domain" description="Amidohydrolase-related" evidence="2">
    <location>
        <begin position="3"/>
        <end position="159"/>
    </location>
</feature>
<evidence type="ECO:0000313" key="4">
    <source>
        <dbReference type="Proteomes" id="UP001220530"/>
    </source>
</evidence>
<dbReference type="SUPFAM" id="SSF51556">
    <property type="entry name" value="Metallo-dependent hydrolases"/>
    <property type="match status" value="1"/>
</dbReference>
<dbReference type="PANTHER" id="PTHR43569">
    <property type="entry name" value="AMIDOHYDROLASE"/>
    <property type="match status" value="1"/>
</dbReference>
<comment type="similarity">
    <text evidence="1">Belongs to the metallo-dependent hydrolases superfamily.</text>
</comment>
<keyword evidence="4" id="KW-1185">Reference proteome</keyword>
<dbReference type="PANTHER" id="PTHR43569:SF1">
    <property type="entry name" value="BLL3371 PROTEIN"/>
    <property type="match status" value="1"/>
</dbReference>
<evidence type="ECO:0000256" key="1">
    <source>
        <dbReference type="ARBA" id="ARBA00038310"/>
    </source>
</evidence>
<organism evidence="3 4">
    <name type="scientific">Devosia algicola</name>
    <dbReference type="NCBI Taxonomy" id="3026418"/>
    <lineage>
        <taxon>Bacteria</taxon>
        <taxon>Pseudomonadati</taxon>
        <taxon>Pseudomonadota</taxon>
        <taxon>Alphaproteobacteria</taxon>
        <taxon>Hyphomicrobiales</taxon>
        <taxon>Devosiaceae</taxon>
        <taxon>Devosia</taxon>
    </lineage>
</organism>
<dbReference type="InterPro" id="IPR052350">
    <property type="entry name" value="Metallo-dep_Lactonases"/>
</dbReference>
<dbReference type="InterPro" id="IPR032466">
    <property type="entry name" value="Metal_Hydrolase"/>
</dbReference>
<accession>A0ABY7YQM4</accession>
<dbReference type="Gene3D" id="3.20.20.140">
    <property type="entry name" value="Metal-dependent hydrolases"/>
    <property type="match status" value="1"/>
</dbReference>
<reference evidence="3 4" key="1">
    <citation type="submission" date="2023-02" db="EMBL/GenBank/DDBJ databases">
        <title>Devosia algicola sp. nov., isolated from the phycosphere of marine algae.</title>
        <authorList>
            <person name="Kim J.M."/>
            <person name="Lee J.K."/>
            <person name="Choi B.J."/>
            <person name="Bayburt H."/>
            <person name="Jeon C.O."/>
        </authorList>
    </citation>
    <scope>NUCLEOTIDE SEQUENCE [LARGE SCALE GENOMIC DNA]</scope>
    <source>
        <strain evidence="3 4">G20-9</strain>
    </source>
</reference>
<name>A0ABY7YQM4_9HYPH</name>
<dbReference type="InterPro" id="IPR006680">
    <property type="entry name" value="Amidohydro-rel"/>
</dbReference>
<evidence type="ECO:0000259" key="2">
    <source>
        <dbReference type="Pfam" id="PF04909"/>
    </source>
</evidence>
<gene>
    <name evidence="3" type="ORF">PSQ19_05140</name>
</gene>